<evidence type="ECO:0000256" key="3">
    <source>
        <dbReference type="ARBA" id="ARBA00004991"/>
    </source>
</evidence>
<evidence type="ECO:0000256" key="10">
    <source>
        <dbReference type="ARBA" id="ARBA00023315"/>
    </source>
</evidence>
<dbReference type="Pfam" id="PF00155">
    <property type="entry name" value="Aminotran_1_2"/>
    <property type="match status" value="1"/>
</dbReference>
<keyword evidence="6 16" id="KW-0808">Transferase</keyword>
<dbReference type="EMBL" id="SEYY01005791">
    <property type="protein sequence ID" value="KAB7503136.1"/>
    <property type="molecule type" value="Genomic_DNA"/>
</dbReference>
<keyword evidence="7" id="KW-0663">Pyridoxal phosphate</keyword>
<dbReference type="Proteomes" id="UP000326759">
    <property type="component" value="Unassembled WGS sequence"/>
</dbReference>
<keyword evidence="14" id="KW-1133">Transmembrane helix</keyword>
<keyword evidence="14" id="KW-0472">Membrane</keyword>
<keyword evidence="14" id="KW-0812">Transmembrane</keyword>
<comment type="similarity">
    <text evidence="4">Belongs to the class-II pyridoxal-phosphate-dependent aminotransferase family.</text>
</comment>
<dbReference type="GO" id="GO:0005783">
    <property type="term" value="C:endoplasmic reticulum"/>
    <property type="evidence" value="ECO:0007669"/>
    <property type="project" value="TreeGrafter"/>
</dbReference>
<evidence type="ECO:0000256" key="2">
    <source>
        <dbReference type="ARBA" id="ARBA00004760"/>
    </source>
</evidence>
<evidence type="ECO:0000256" key="6">
    <source>
        <dbReference type="ARBA" id="ARBA00022679"/>
    </source>
</evidence>
<feature type="transmembrane region" description="Helical" evidence="14">
    <location>
        <begin position="20"/>
        <end position="37"/>
    </location>
</feature>
<evidence type="ECO:0000313" key="17">
    <source>
        <dbReference type="Proteomes" id="UP000326759"/>
    </source>
</evidence>
<keyword evidence="10" id="KW-0012">Acyltransferase</keyword>
<sequence>MPQQWNVYESFQALLKAGVYHLALEGILVLWIIWLLTKKPKNKNAIKLSKKEEEQLLSEWTPEPLISDPPDESHPLLHPRIVDGKIGLHVVVNDKKLLNLATHNYLNLSNRTEIEESALKCLNVYGVGSCGPRGFYGTTVEHVKLEEQIAEFYGLEYSVIYSYGFSTIASAIPAFSKNSDIIYARSKIVYFRHDDMNHLEQLLKEQEILDKKNPKKAAVTRKFIVSEGIYVNTGTICPLPELVRLRAKYKLRLFIDESCSFGTLGPRARGVCDHFGIPYKEVDLIMASLEMGGAVAGGFTVGTAFVVEHQRLSGLGYCFSASLPPMLVAASSQVFSILEKEGGGMVVKLQEVCRTVHKAFSDVCDKVKLVGDEISPVKHLVLKEHLQVREEEENLLREIVSAAEDEGVAIVMAAHLTTLTYTPPPPSIRIAVNMDLTNDQIEFASKALTRAFSHVLLHQIQVGKKEE</sequence>
<dbReference type="SUPFAM" id="SSF53383">
    <property type="entry name" value="PLP-dependent transferases"/>
    <property type="match status" value="1"/>
</dbReference>
<dbReference type="AlphaFoldDB" id="A0A5N5T955"/>
<evidence type="ECO:0000256" key="11">
    <source>
        <dbReference type="ARBA" id="ARBA00041066"/>
    </source>
</evidence>
<evidence type="ECO:0000313" key="16">
    <source>
        <dbReference type="EMBL" id="KAB7503136.1"/>
    </source>
</evidence>
<dbReference type="InterPro" id="IPR015421">
    <property type="entry name" value="PyrdxlP-dep_Trfase_major"/>
</dbReference>
<comment type="caution">
    <text evidence="16">The sequence shown here is derived from an EMBL/GenBank/DDBJ whole genome shotgun (WGS) entry which is preliminary data.</text>
</comment>
<evidence type="ECO:0000256" key="14">
    <source>
        <dbReference type="SAM" id="Phobius"/>
    </source>
</evidence>
<reference evidence="16 17" key="1">
    <citation type="journal article" date="2019" name="PLoS Biol.">
        <title>Sex chromosomes control vertical transmission of feminizing Wolbachia symbionts in an isopod.</title>
        <authorList>
            <person name="Becking T."/>
            <person name="Chebbi M.A."/>
            <person name="Giraud I."/>
            <person name="Moumen B."/>
            <person name="Laverre T."/>
            <person name="Caubet Y."/>
            <person name="Peccoud J."/>
            <person name="Gilbert C."/>
            <person name="Cordaux R."/>
        </authorList>
    </citation>
    <scope>NUCLEOTIDE SEQUENCE [LARGE SCALE GENOMIC DNA]</scope>
    <source>
        <strain evidence="16">ANa2</strain>
        <tissue evidence="16">Whole body excluding digestive tract and cuticle</tissue>
    </source>
</reference>
<name>A0A5N5T955_9CRUS</name>
<proteinExistence type="inferred from homology"/>
<dbReference type="InterPro" id="IPR015424">
    <property type="entry name" value="PyrdxlP-dep_Trfase"/>
</dbReference>
<accession>A0A5N5T955</accession>
<comment type="cofactor">
    <cofactor evidence="1">
        <name>pyridoxal 5'-phosphate</name>
        <dbReference type="ChEBI" id="CHEBI:597326"/>
    </cofactor>
</comment>
<evidence type="ECO:0000256" key="7">
    <source>
        <dbReference type="ARBA" id="ARBA00022898"/>
    </source>
</evidence>
<dbReference type="PANTHER" id="PTHR13693">
    <property type="entry name" value="CLASS II AMINOTRANSFERASE/8-AMINO-7-OXONONANOATE SYNTHASE"/>
    <property type="match status" value="1"/>
</dbReference>
<dbReference type="GO" id="GO:0016020">
    <property type="term" value="C:membrane"/>
    <property type="evidence" value="ECO:0007669"/>
    <property type="project" value="GOC"/>
</dbReference>
<gene>
    <name evidence="16" type="primary">SPTLC1</name>
    <name evidence="16" type="ORF">Anas_12246</name>
</gene>
<evidence type="ECO:0000256" key="1">
    <source>
        <dbReference type="ARBA" id="ARBA00001933"/>
    </source>
</evidence>
<dbReference type="PANTHER" id="PTHR13693:SF2">
    <property type="entry name" value="SERINE PALMITOYLTRANSFERASE 1"/>
    <property type="match status" value="1"/>
</dbReference>
<dbReference type="EC" id="2.3.1.50" evidence="5"/>
<dbReference type="GO" id="GO:0030170">
    <property type="term" value="F:pyridoxal phosphate binding"/>
    <property type="evidence" value="ECO:0007669"/>
    <property type="project" value="InterPro"/>
</dbReference>
<keyword evidence="17" id="KW-1185">Reference proteome</keyword>
<comment type="pathway">
    <text evidence="3">Sphingolipid metabolism.</text>
</comment>
<evidence type="ECO:0000259" key="15">
    <source>
        <dbReference type="Pfam" id="PF00155"/>
    </source>
</evidence>
<organism evidence="16 17">
    <name type="scientific">Armadillidium nasatum</name>
    <dbReference type="NCBI Taxonomy" id="96803"/>
    <lineage>
        <taxon>Eukaryota</taxon>
        <taxon>Metazoa</taxon>
        <taxon>Ecdysozoa</taxon>
        <taxon>Arthropoda</taxon>
        <taxon>Crustacea</taxon>
        <taxon>Multicrustacea</taxon>
        <taxon>Malacostraca</taxon>
        <taxon>Eumalacostraca</taxon>
        <taxon>Peracarida</taxon>
        <taxon>Isopoda</taxon>
        <taxon>Oniscidea</taxon>
        <taxon>Crinocheta</taxon>
        <taxon>Armadillidiidae</taxon>
        <taxon>Armadillidium</taxon>
    </lineage>
</organism>
<evidence type="ECO:0000256" key="8">
    <source>
        <dbReference type="ARBA" id="ARBA00022919"/>
    </source>
</evidence>
<dbReference type="InterPro" id="IPR004839">
    <property type="entry name" value="Aminotransferase_I/II_large"/>
</dbReference>
<comment type="pathway">
    <text evidence="2">Lipid metabolism; sphingolipid metabolism.</text>
</comment>
<dbReference type="Gene3D" id="3.90.1150.10">
    <property type="entry name" value="Aspartate Aminotransferase, domain 1"/>
    <property type="match status" value="1"/>
</dbReference>
<dbReference type="OrthoDB" id="3168162at2759"/>
<evidence type="ECO:0000256" key="4">
    <source>
        <dbReference type="ARBA" id="ARBA00008392"/>
    </source>
</evidence>
<dbReference type="GO" id="GO:0004758">
    <property type="term" value="F:serine C-palmitoyltransferase activity"/>
    <property type="evidence" value="ECO:0007669"/>
    <property type="project" value="UniProtKB-EC"/>
</dbReference>
<dbReference type="InterPro" id="IPR015422">
    <property type="entry name" value="PyrdxlP-dep_Trfase_small"/>
</dbReference>
<dbReference type="GO" id="GO:0046512">
    <property type="term" value="P:sphingosine biosynthetic process"/>
    <property type="evidence" value="ECO:0007669"/>
    <property type="project" value="TreeGrafter"/>
</dbReference>
<keyword evidence="8" id="KW-0746">Sphingolipid metabolism</keyword>
<protein>
    <recommendedName>
        <fullName evidence="11">Serine palmitoyltransferase 1</fullName>
        <ecNumber evidence="5">2.3.1.50</ecNumber>
    </recommendedName>
    <alternativeName>
        <fullName evidence="12">Long chain base biosynthesis protein 1</fullName>
    </alternativeName>
    <alternativeName>
        <fullName evidence="13">Serine-palmitoyl-CoA transferase 1</fullName>
    </alternativeName>
</protein>
<dbReference type="Gene3D" id="3.40.640.10">
    <property type="entry name" value="Type I PLP-dependent aspartate aminotransferase-like (Major domain)"/>
    <property type="match status" value="1"/>
</dbReference>
<evidence type="ECO:0000256" key="5">
    <source>
        <dbReference type="ARBA" id="ARBA00013220"/>
    </source>
</evidence>
<keyword evidence="9" id="KW-0443">Lipid metabolism</keyword>
<dbReference type="GO" id="GO:0046513">
    <property type="term" value="P:ceramide biosynthetic process"/>
    <property type="evidence" value="ECO:0007669"/>
    <property type="project" value="TreeGrafter"/>
</dbReference>
<feature type="domain" description="Aminotransferase class I/classII large" evidence="15">
    <location>
        <begin position="96"/>
        <end position="442"/>
    </location>
</feature>
<evidence type="ECO:0000256" key="12">
    <source>
        <dbReference type="ARBA" id="ARBA00041765"/>
    </source>
</evidence>
<evidence type="ECO:0000256" key="13">
    <source>
        <dbReference type="ARBA" id="ARBA00042649"/>
    </source>
</evidence>
<dbReference type="InterPro" id="IPR050087">
    <property type="entry name" value="AON_synthase_class-II"/>
</dbReference>
<evidence type="ECO:0000256" key="9">
    <source>
        <dbReference type="ARBA" id="ARBA00023098"/>
    </source>
</evidence>